<accession>A0A8I2ZBF8</accession>
<evidence type="ECO:0000256" key="10">
    <source>
        <dbReference type="SAM" id="Phobius"/>
    </source>
</evidence>
<keyword evidence="7 10" id="KW-1133">Transmembrane helix</keyword>
<dbReference type="OrthoDB" id="245989at2759"/>
<feature type="domain" description="ABC transporter" evidence="11">
    <location>
        <begin position="140"/>
        <end position="394"/>
    </location>
</feature>
<feature type="transmembrane region" description="Helical" evidence="10">
    <location>
        <begin position="1439"/>
        <end position="1459"/>
    </location>
</feature>
<feature type="transmembrane region" description="Helical" evidence="10">
    <location>
        <begin position="582"/>
        <end position="605"/>
    </location>
</feature>
<dbReference type="GO" id="GO:0016020">
    <property type="term" value="C:membrane"/>
    <property type="evidence" value="ECO:0007669"/>
    <property type="project" value="UniProtKB-SubCell"/>
</dbReference>
<dbReference type="InterPro" id="IPR034003">
    <property type="entry name" value="ABCG_PDR_2"/>
</dbReference>
<dbReference type="InterPro" id="IPR043926">
    <property type="entry name" value="ABCG_dom"/>
</dbReference>
<feature type="transmembrane region" description="Helical" evidence="10">
    <location>
        <begin position="1289"/>
        <end position="1311"/>
    </location>
</feature>
<protein>
    <submittedName>
        <fullName evidence="12">ABC multidrug transporter A-1 like protein</fullName>
    </submittedName>
</protein>
<comment type="similarity">
    <text evidence="2">Belongs to the ABC transporter superfamily. ABCG family. PDR (TC 3.A.1.205) subfamily.</text>
</comment>
<dbReference type="PROSITE" id="PS50893">
    <property type="entry name" value="ABC_TRANSPORTER_2"/>
    <property type="match status" value="2"/>
</dbReference>
<dbReference type="InterPro" id="IPR017871">
    <property type="entry name" value="ABC_transporter-like_CS"/>
</dbReference>
<feature type="transmembrane region" description="Helical" evidence="10">
    <location>
        <begin position="644"/>
        <end position="664"/>
    </location>
</feature>
<evidence type="ECO:0000313" key="12">
    <source>
        <dbReference type="EMBL" id="KAG7126348.1"/>
    </source>
</evidence>
<dbReference type="GO" id="GO:0140359">
    <property type="term" value="F:ABC-type transporter activity"/>
    <property type="evidence" value="ECO:0007669"/>
    <property type="project" value="InterPro"/>
</dbReference>
<evidence type="ECO:0000256" key="3">
    <source>
        <dbReference type="ARBA" id="ARBA00022448"/>
    </source>
</evidence>
<reference evidence="12" key="1">
    <citation type="journal article" date="2021" name="Mol. Plant Pathol.">
        <title>A 20-kb lineage-specific genomic region tames virulence in pathogenic amphidiploid Verticillium longisporum.</title>
        <authorList>
            <person name="Harting R."/>
            <person name="Starke J."/>
            <person name="Kusch H."/>
            <person name="Poggeler S."/>
            <person name="Maurus I."/>
            <person name="Schluter R."/>
            <person name="Landesfeind M."/>
            <person name="Bulla I."/>
            <person name="Nowrousian M."/>
            <person name="de Jonge R."/>
            <person name="Stahlhut G."/>
            <person name="Hoff K.J."/>
            <person name="Asshauer K.P."/>
            <person name="Thurmer A."/>
            <person name="Stanke M."/>
            <person name="Daniel R."/>
            <person name="Morgenstern B."/>
            <person name="Thomma B.P.H.J."/>
            <person name="Kronstad J.W."/>
            <person name="Braus-Stromeyer S.A."/>
            <person name="Braus G.H."/>
        </authorList>
    </citation>
    <scope>NUCLEOTIDE SEQUENCE</scope>
    <source>
        <strain evidence="12">Vl32</strain>
    </source>
</reference>
<name>A0A8I2ZBF8_VERLO</name>
<proteinExistence type="inferred from homology"/>
<feature type="region of interest" description="Disordered" evidence="9">
    <location>
        <begin position="1"/>
        <end position="49"/>
    </location>
</feature>
<dbReference type="InterPro" id="IPR010929">
    <property type="entry name" value="PDR_CDR_ABC"/>
</dbReference>
<dbReference type="FunFam" id="3.40.50.300:FF:000054">
    <property type="entry name" value="ABC multidrug transporter atrF"/>
    <property type="match status" value="1"/>
</dbReference>
<feature type="transmembrane region" description="Helical" evidence="10">
    <location>
        <begin position="617"/>
        <end position="637"/>
    </location>
</feature>
<dbReference type="InterPro" id="IPR029481">
    <property type="entry name" value="ABC_trans_N"/>
</dbReference>
<feature type="compositionally biased region" description="Basic and acidic residues" evidence="9">
    <location>
        <begin position="1"/>
        <end position="13"/>
    </location>
</feature>
<dbReference type="SMART" id="SM00382">
    <property type="entry name" value="AAA"/>
    <property type="match status" value="2"/>
</dbReference>
<dbReference type="Pfam" id="PF01061">
    <property type="entry name" value="ABC2_membrane"/>
    <property type="match status" value="2"/>
</dbReference>
<keyword evidence="3" id="KW-0813">Transport</keyword>
<dbReference type="Pfam" id="PF00005">
    <property type="entry name" value="ABC_tran"/>
    <property type="match status" value="2"/>
</dbReference>
<feature type="transmembrane region" description="Helical" evidence="10">
    <location>
        <begin position="539"/>
        <end position="561"/>
    </location>
</feature>
<evidence type="ECO:0000256" key="9">
    <source>
        <dbReference type="SAM" id="MobiDB-lite"/>
    </source>
</evidence>
<feature type="transmembrane region" description="Helical" evidence="10">
    <location>
        <begin position="1243"/>
        <end position="1269"/>
    </location>
</feature>
<feature type="domain" description="ABC transporter" evidence="11">
    <location>
        <begin position="832"/>
        <end position="1074"/>
    </location>
</feature>
<keyword evidence="6" id="KW-0067">ATP-binding</keyword>
<keyword evidence="8 10" id="KW-0472">Membrane</keyword>
<dbReference type="PROSITE" id="PS00211">
    <property type="entry name" value="ABC_TRANSPORTER_1"/>
    <property type="match status" value="1"/>
</dbReference>
<evidence type="ECO:0000313" key="13">
    <source>
        <dbReference type="Proteomes" id="UP000689129"/>
    </source>
</evidence>
<keyword evidence="5" id="KW-0547">Nucleotide-binding</keyword>
<dbReference type="PANTHER" id="PTHR19241">
    <property type="entry name" value="ATP-BINDING CASSETTE TRANSPORTER"/>
    <property type="match status" value="1"/>
</dbReference>
<dbReference type="InterPro" id="IPR003593">
    <property type="entry name" value="AAA+_ATPase"/>
</dbReference>
<comment type="caution">
    <text evidence="12">The sequence shown here is derived from an EMBL/GenBank/DDBJ whole genome shotgun (WGS) entry which is preliminary data.</text>
</comment>
<evidence type="ECO:0000256" key="8">
    <source>
        <dbReference type="ARBA" id="ARBA00023136"/>
    </source>
</evidence>
<evidence type="ECO:0000256" key="5">
    <source>
        <dbReference type="ARBA" id="ARBA00022741"/>
    </source>
</evidence>
<dbReference type="InterPro" id="IPR013525">
    <property type="entry name" value="ABC2_TM"/>
</dbReference>
<dbReference type="CDD" id="cd03232">
    <property type="entry name" value="ABCG_PDR_domain2"/>
    <property type="match status" value="1"/>
</dbReference>
<feature type="transmembrane region" description="Helical" evidence="10">
    <location>
        <begin position="1166"/>
        <end position="1187"/>
    </location>
</feature>
<gene>
    <name evidence="12" type="ORF">HYQ45_012934</name>
</gene>
<dbReference type="EMBL" id="JAEMWZ010000305">
    <property type="protein sequence ID" value="KAG7126348.1"/>
    <property type="molecule type" value="Genomic_DNA"/>
</dbReference>
<dbReference type="Pfam" id="PF06422">
    <property type="entry name" value="PDR_CDR"/>
    <property type="match status" value="1"/>
</dbReference>
<evidence type="ECO:0000256" key="1">
    <source>
        <dbReference type="ARBA" id="ARBA00004141"/>
    </source>
</evidence>
<evidence type="ECO:0000256" key="6">
    <source>
        <dbReference type="ARBA" id="ARBA00022840"/>
    </source>
</evidence>
<dbReference type="GO" id="GO:0016887">
    <property type="term" value="F:ATP hydrolysis activity"/>
    <property type="evidence" value="ECO:0007669"/>
    <property type="project" value="InterPro"/>
</dbReference>
<evidence type="ECO:0000256" key="7">
    <source>
        <dbReference type="ARBA" id="ARBA00022989"/>
    </source>
</evidence>
<dbReference type="InterPro" id="IPR003439">
    <property type="entry name" value="ABC_transporter-like_ATP-bd"/>
</dbReference>
<feature type="transmembrane region" description="Helical" evidence="10">
    <location>
        <begin position="504"/>
        <end position="527"/>
    </location>
</feature>
<dbReference type="Proteomes" id="UP000689129">
    <property type="component" value="Unassembled WGS sequence"/>
</dbReference>
<evidence type="ECO:0000259" key="11">
    <source>
        <dbReference type="PROSITE" id="PS50893"/>
    </source>
</evidence>
<dbReference type="GO" id="GO:0005524">
    <property type="term" value="F:ATP binding"/>
    <property type="evidence" value="ECO:0007669"/>
    <property type="project" value="UniProtKB-KW"/>
</dbReference>
<keyword evidence="4 10" id="KW-0812">Transmembrane</keyword>
<organism evidence="12 13">
    <name type="scientific">Verticillium longisporum</name>
    <name type="common">Verticillium dahliae var. longisporum</name>
    <dbReference type="NCBI Taxonomy" id="100787"/>
    <lineage>
        <taxon>Eukaryota</taxon>
        <taxon>Fungi</taxon>
        <taxon>Dikarya</taxon>
        <taxon>Ascomycota</taxon>
        <taxon>Pezizomycotina</taxon>
        <taxon>Sordariomycetes</taxon>
        <taxon>Hypocreomycetidae</taxon>
        <taxon>Glomerellales</taxon>
        <taxon>Plectosphaerellaceae</taxon>
        <taxon>Verticillium</taxon>
    </lineage>
</organism>
<sequence length="1470" mass="164619">MASDESLRIDAEKAAPATDKPISSRGSLNTLIPDIGNATDTPDKGEEQVHENVLQLAQRFTTQSQGGGAASLFPLAVDGPLDPNGPQFNAKQWAKAFYQVRKESLEGNPPKTTGIAFQNLNVYGFGSDTDFQKSVGNIFLEAATLAKKLSNKKQERVNILYDLEGVVHSGEMLCVLGPPGSGCTTFLKTVAGDTHGFHVQDSSTLNYQGIHPDQIRGAFRGEALYTAEVDHHFPQLTVGDTLYFAAATRCPKNIPAGVTRKEYVEHLRDVTMAMFGISHTRDTRVGDDFIRGVSGGERKRVTIAEASLSYSPLQCWDNSTRGLDSANAVEFCRTLRTQADVMGCTSCVAIYQAPQDAYDLFEKVLVLYKGRQIFFGKASRAQAYFEELGFMCPEQQTTPDFLTSMTSPQERIIRPGWENKTPRTPEDFARAWKESSDHALLLKEIEDYVERHPFHGDHYNRFLESRRTDQSSSQRANSPFTLSYLQQMSLTLWRSTVMLKNDPSLNLTMLVTNFLQAIIVGSIFYNLPETTASFQSRAIFLFFLILMNAFSSILEIINLYAKRKIIEKHARYALYHPSAEALSSMIVDLPYKIINAVITNITMYFMGNLRREPGPFFFFLLLIFTTTMTMSMLFRLIGSVTKSIAQAMAPSAIILLCLVLYNGFTIPTQYMRSWISWVRWANPLFYGLESVMINEFAGRDFSCANYIPSGMGYDDVLPNGRACATQGSLPGQNSVSGTTYLNSAFGYETSHRWRNLGVMLAFMVLYLALHLVASEHVASERSKGEVLVFLRKAMKHFTTPSDIESGPATLGNRHTYDGNVSGREVERQTSVFHWKDVCYDIKIKEEARRILDQVDGWVKPGTLTALMGSSGAGKTTLLDVLASRVTMGVVSGEMLVNGSLRDMSFQRKTGYVQQQDLHLHTSTVREALTFGALLRQPSQYSRQEKLDYVDTVINLLSMEDYADAIIGVPGEGLNVEQRKRLTIVVELAARPQLLLFFDEPTSGLDSQTSWSICNLMEKLTKSGQAILCTIHQPSAMLFQRFDRLLLLSSGKTIYFGDIGKDSHILVDYFTRNGAHDLPTGSNPAEYMLDVIGAAPGATTQIDWPQIWRNSSEYQLAQGELGRLAATVASEQPNKDASIYKEFAASTLEQHRQVIKRVFEQYWRSPGYIYSKVLLAIGTSLFIGLSFLNGDNTQRGLTNQMFGVFIFLSLFPQLVNQIMPVFASQRVMYEARERPSKAYSWKAFMAANMLVEVAWNSFMSVFCYVCWYFPIGLYKNAKWTDAVGSRGIAMFLHLWIFFMFASTFAHMMIAGLPSAEIAGGAMNLLLIMMFTFCGVLAGPDALPGFWIFMYRINPFTYIIESLLGTSLGNAPMYCASNEFVRFSAPNGSTCAEYTSGYLSQAGGYLADPDSTDCRYCTISETNTFLASVNVSFEHRWRDFGLMWVFCIFNVFMAMFFYWLARVPKNKKAKKE</sequence>
<dbReference type="Pfam" id="PF14510">
    <property type="entry name" value="ABC_trans_N"/>
    <property type="match status" value="1"/>
</dbReference>
<feature type="transmembrane region" description="Helical" evidence="10">
    <location>
        <begin position="753"/>
        <end position="773"/>
    </location>
</feature>
<feature type="transmembrane region" description="Helical" evidence="10">
    <location>
        <begin position="1199"/>
        <end position="1222"/>
    </location>
</feature>
<feature type="transmembrane region" description="Helical" evidence="10">
    <location>
        <begin position="1323"/>
        <end position="1347"/>
    </location>
</feature>
<comment type="subcellular location">
    <subcellularLocation>
        <location evidence="1">Membrane</location>
        <topology evidence="1">Multi-pass membrane protein</topology>
    </subcellularLocation>
</comment>
<evidence type="ECO:0000256" key="4">
    <source>
        <dbReference type="ARBA" id="ARBA00022692"/>
    </source>
</evidence>
<dbReference type="Pfam" id="PF19055">
    <property type="entry name" value="ABC2_membrane_7"/>
    <property type="match status" value="1"/>
</dbReference>
<evidence type="ECO:0000256" key="2">
    <source>
        <dbReference type="ARBA" id="ARBA00006012"/>
    </source>
</evidence>